<name>A0A9P7BGM9_9ASCO</name>
<proteinExistence type="predicted"/>
<dbReference type="Gene3D" id="1.20.1050.10">
    <property type="match status" value="1"/>
</dbReference>
<dbReference type="GO" id="GO:0005634">
    <property type="term" value="C:nucleus"/>
    <property type="evidence" value="ECO:0007669"/>
    <property type="project" value="TreeGrafter"/>
</dbReference>
<protein>
    <submittedName>
        <fullName evidence="3">Uncharacterized protein</fullName>
    </submittedName>
</protein>
<dbReference type="Proteomes" id="UP000697127">
    <property type="component" value="Unassembled WGS sequence"/>
</dbReference>
<dbReference type="InterPro" id="IPR040079">
    <property type="entry name" value="Glutathione_S-Trfase"/>
</dbReference>
<dbReference type="InterPro" id="IPR004045">
    <property type="entry name" value="Glutathione_S-Trfase_N"/>
</dbReference>
<feature type="domain" description="GST N-terminal" evidence="1">
    <location>
        <begin position="2"/>
        <end position="79"/>
    </location>
</feature>
<dbReference type="AlphaFoldDB" id="A0A9P7BGM9"/>
<gene>
    <name evidence="3" type="ORF">C6P40_000319</name>
</gene>
<dbReference type="Pfam" id="PF14497">
    <property type="entry name" value="GST_C_3"/>
    <property type="match status" value="1"/>
</dbReference>
<dbReference type="GO" id="GO:0006414">
    <property type="term" value="P:translational elongation"/>
    <property type="evidence" value="ECO:0007669"/>
    <property type="project" value="TreeGrafter"/>
</dbReference>
<dbReference type="PANTHER" id="PTHR43986:SF1">
    <property type="entry name" value="ELONGATION FACTOR 1-GAMMA"/>
    <property type="match status" value="1"/>
</dbReference>
<feature type="domain" description="GST C-terminal" evidence="2">
    <location>
        <begin position="84"/>
        <end position="197"/>
    </location>
</feature>
<accession>A0A9P7BGM9</accession>
<dbReference type="Pfam" id="PF02798">
    <property type="entry name" value="GST_N"/>
    <property type="match status" value="1"/>
</dbReference>
<dbReference type="SFLD" id="SFLDS00019">
    <property type="entry name" value="Glutathione_Transferase_(cytos"/>
    <property type="match status" value="1"/>
</dbReference>
<dbReference type="PANTHER" id="PTHR43986">
    <property type="entry name" value="ELONGATION FACTOR 1-GAMMA"/>
    <property type="match status" value="1"/>
</dbReference>
<dbReference type="InterPro" id="IPR010987">
    <property type="entry name" value="Glutathione-S-Trfase_C-like"/>
</dbReference>
<evidence type="ECO:0000313" key="4">
    <source>
        <dbReference type="Proteomes" id="UP000697127"/>
    </source>
</evidence>
<dbReference type="OrthoDB" id="249703at2759"/>
<dbReference type="InterPro" id="IPR050802">
    <property type="entry name" value="EF-GSTs"/>
</dbReference>
<dbReference type="SUPFAM" id="SSF52833">
    <property type="entry name" value="Thioredoxin-like"/>
    <property type="match status" value="1"/>
</dbReference>
<sequence length="197" mass="22004">MTSGTLYIMPRSPRSNWLGALVKALNLDIDVVDSATQPEQFAKEFPLKKTPAFIDSEGFELTELIAIIEYLVSISDNKTVGGENAKDKAQVLRWLSFMNSDIANAWAQVAYIAQTDEAKQAAGEVLKKLVEYIESELSKRSFLATNYITVADEYLVICFEAFLANIGGGDEKTYPNLFKWYAEMKEQDPVAKIILSN</sequence>
<evidence type="ECO:0000259" key="2">
    <source>
        <dbReference type="PROSITE" id="PS50405"/>
    </source>
</evidence>
<organism evidence="3 4">
    <name type="scientific">Pichia californica</name>
    <dbReference type="NCBI Taxonomy" id="460514"/>
    <lineage>
        <taxon>Eukaryota</taxon>
        <taxon>Fungi</taxon>
        <taxon>Dikarya</taxon>
        <taxon>Ascomycota</taxon>
        <taxon>Saccharomycotina</taxon>
        <taxon>Pichiomycetes</taxon>
        <taxon>Pichiales</taxon>
        <taxon>Pichiaceae</taxon>
        <taxon>Pichia</taxon>
    </lineage>
</organism>
<keyword evidence="4" id="KW-1185">Reference proteome</keyword>
<dbReference type="InterPro" id="IPR004046">
    <property type="entry name" value="GST_C"/>
</dbReference>
<evidence type="ECO:0000313" key="3">
    <source>
        <dbReference type="EMBL" id="KAG0688954.1"/>
    </source>
</evidence>
<reference evidence="3" key="1">
    <citation type="submission" date="2020-11" db="EMBL/GenBank/DDBJ databases">
        <title>Kefir isolates.</title>
        <authorList>
            <person name="Marcisauskas S."/>
            <person name="Kim Y."/>
            <person name="Blasche S."/>
        </authorList>
    </citation>
    <scope>NUCLEOTIDE SEQUENCE</scope>
    <source>
        <strain evidence="3">Olga-1</strain>
    </source>
</reference>
<dbReference type="PROSITE" id="PS50404">
    <property type="entry name" value="GST_NTER"/>
    <property type="match status" value="1"/>
</dbReference>
<dbReference type="InterPro" id="IPR036249">
    <property type="entry name" value="Thioredoxin-like_sf"/>
</dbReference>
<dbReference type="SUPFAM" id="SSF47616">
    <property type="entry name" value="GST C-terminal domain-like"/>
    <property type="match status" value="1"/>
</dbReference>
<dbReference type="PROSITE" id="PS50405">
    <property type="entry name" value="GST_CTER"/>
    <property type="match status" value="1"/>
</dbReference>
<evidence type="ECO:0000259" key="1">
    <source>
        <dbReference type="PROSITE" id="PS50404"/>
    </source>
</evidence>
<dbReference type="FunFam" id="3.40.30.10:FF:000142">
    <property type="entry name" value="Elongation factor 1 gamma"/>
    <property type="match status" value="1"/>
</dbReference>
<dbReference type="SFLD" id="SFLDG00358">
    <property type="entry name" value="Main_(cytGST)"/>
    <property type="match status" value="1"/>
</dbReference>
<dbReference type="Gene3D" id="3.40.30.10">
    <property type="entry name" value="Glutaredoxin"/>
    <property type="match status" value="1"/>
</dbReference>
<dbReference type="InterPro" id="IPR036282">
    <property type="entry name" value="Glutathione-S-Trfase_C_sf"/>
</dbReference>
<dbReference type="EMBL" id="PUHW01000111">
    <property type="protein sequence ID" value="KAG0688954.1"/>
    <property type="molecule type" value="Genomic_DNA"/>
</dbReference>
<comment type="caution">
    <text evidence="3">The sequence shown here is derived from an EMBL/GenBank/DDBJ whole genome shotgun (WGS) entry which is preliminary data.</text>
</comment>
<dbReference type="GO" id="GO:0005737">
    <property type="term" value="C:cytoplasm"/>
    <property type="evidence" value="ECO:0007669"/>
    <property type="project" value="TreeGrafter"/>
</dbReference>
<dbReference type="CDD" id="cd03044">
    <property type="entry name" value="GST_N_EF1Bgamma"/>
    <property type="match status" value="1"/>
</dbReference>